<dbReference type="EMBL" id="CP121194">
    <property type="protein sequence ID" value="XBH09633.1"/>
    <property type="molecule type" value="Genomic_DNA"/>
</dbReference>
<dbReference type="GO" id="GO:0019243">
    <property type="term" value="P:methylglyoxal catabolic process to D-lactate via S-lactoyl-glutathione"/>
    <property type="evidence" value="ECO:0007669"/>
    <property type="project" value="TreeGrafter"/>
</dbReference>
<evidence type="ECO:0000256" key="2">
    <source>
        <dbReference type="ARBA" id="ARBA00023239"/>
    </source>
</evidence>
<evidence type="ECO:0000259" key="4">
    <source>
        <dbReference type="Pfam" id="PF01965"/>
    </source>
</evidence>
<dbReference type="RefSeq" id="WP_348267142.1">
    <property type="nucleotide sequence ID" value="NZ_CP121194.1"/>
</dbReference>
<dbReference type="InterPro" id="IPR050325">
    <property type="entry name" value="Prot/Nucl_acid_deglycase"/>
</dbReference>
<dbReference type="InterPro" id="IPR002818">
    <property type="entry name" value="DJ-1/PfpI"/>
</dbReference>
<evidence type="ECO:0000256" key="1">
    <source>
        <dbReference type="ARBA" id="ARBA00023016"/>
    </source>
</evidence>
<dbReference type="CDD" id="cd03141">
    <property type="entry name" value="GATase1_Hsp31_like"/>
    <property type="match status" value="1"/>
</dbReference>
<feature type="domain" description="DJ-1/PfpI" evidence="4">
    <location>
        <begin position="37"/>
        <end position="227"/>
    </location>
</feature>
<keyword evidence="2" id="KW-0456">Lyase</keyword>
<organism evidence="5">
    <name type="scientific">Edaphobacter paludis</name>
    <dbReference type="NCBI Taxonomy" id="3035702"/>
    <lineage>
        <taxon>Bacteria</taxon>
        <taxon>Pseudomonadati</taxon>
        <taxon>Acidobacteriota</taxon>
        <taxon>Terriglobia</taxon>
        <taxon>Terriglobales</taxon>
        <taxon>Acidobacteriaceae</taxon>
        <taxon>Edaphobacter</taxon>
    </lineage>
</organism>
<keyword evidence="1" id="KW-0346">Stress response</keyword>
<dbReference type="GO" id="GO:0019172">
    <property type="term" value="F:glyoxalase III activity"/>
    <property type="evidence" value="ECO:0007669"/>
    <property type="project" value="TreeGrafter"/>
</dbReference>
<dbReference type="GO" id="GO:0005737">
    <property type="term" value="C:cytoplasm"/>
    <property type="evidence" value="ECO:0007669"/>
    <property type="project" value="TreeGrafter"/>
</dbReference>
<dbReference type="KEGG" id="epl:P4G45_14230"/>
<accession>A0AAU7CX89</accession>
<proteinExistence type="inferred from homology"/>
<reference evidence="5" key="1">
    <citation type="submission" date="2023-03" db="EMBL/GenBank/DDBJ databases">
        <title>Edaphobacter sp.</title>
        <authorList>
            <person name="Huber K.J."/>
            <person name="Papendorf J."/>
            <person name="Pilke C."/>
            <person name="Bunk B."/>
            <person name="Sproeer C."/>
            <person name="Pester M."/>
        </authorList>
    </citation>
    <scope>NUCLEOTIDE SEQUENCE</scope>
    <source>
        <strain evidence="5">DSM 109919</strain>
    </source>
</reference>
<dbReference type="AlphaFoldDB" id="A0AAU7CX89"/>
<evidence type="ECO:0000313" key="5">
    <source>
        <dbReference type="EMBL" id="XBH09633.1"/>
    </source>
</evidence>
<dbReference type="InterPro" id="IPR029062">
    <property type="entry name" value="Class_I_gatase-like"/>
</dbReference>
<sequence>MVTARVAFAQTSTPRVLILVTSADRFPDGRQTGAWLEEFATPYNALVHAGAKVMVTSPKGGSSPIDPHSIGTLEQEAAWKDARQPLSSTVPLASIHPADYDAIFIPGGHGPLFDLATDPAVAVTIAAFARSGKPVASVCHGPAALVGVTSADGKPFVSGKRITAFSDSEEKAVGLSAAVPFSVQQKLIALGGKYSQGPDFKSYAVVDGTLITGQNPASSERVAELLLQMLRR</sequence>
<dbReference type="PANTHER" id="PTHR48094">
    <property type="entry name" value="PROTEIN/NUCLEIC ACID DEGLYCASE DJ-1-RELATED"/>
    <property type="match status" value="1"/>
</dbReference>
<keyword evidence="5" id="KW-0315">Glutamine amidotransferase</keyword>
<protein>
    <submittedName>
        <fullName evidence="5">Type 1 glutamine amidotransferase domain-containing protein</fullName>
    </submittedName>
</protein>
<gene>
    <name evidence="5" type="ORF">P4G45_14230</name>
</gene>
<dbReference type="PANTHER" id="PTHR48094:SF11">
    <property type="entry name" value="GLUTATHIONE-INDEPENDENT GLYOXALASE HSP31-RELATED"/>
    <property type="match status" value="1"/>
</dbReference>
<dbReference type="Gene3D" id="3.40.50.880">
    <property type="match status" value="1"/>
</dbReference>
<name>A0AAU7CX89_9BACT</name>
<dbReference type="Pfam" id="PF01965">
    <property type="entry name" value="DJ-1_PfpI"/>
    <property type="match status" value="1"/>
</dbReference>
<dbReference type="SUPFAM" id="SSF52317">
    <property type="entry name" value="Class I glutamine amidotransferase-like"/>
    <property type="match status" value="1"/>
</dbReference>
<evidence type="ECO:0000256" key="3">
    <source>
        <dbReference type="ARBA" id="ARBA00038493"/>
    </source>
</evidence>
<comment type="similarity">
    <text evidence="3">Belongs to the peptidase C56 family. HSP31-like subfamily.</text>
</comment>